<dbReference type="EMBL" id="JAHFXF010000417">
    <property type="protein sequence ID" value="KAG9688145.1"/>
    <property type="molecule type" value="Genomic_DNA"/>
</dbReference>
<dbReference type="Gene3D" id="3.40.30.10">
    <property type="entry name" value="Glutaredoxin"/>
    <property type="match status" value="1"/>
</dbReference>
<feature type="domain" description="GST C-terminal" evidence="3">
    <location>
        <begin position="117"/>
        <end position="257"/>
    </location>
</feature>
<name>A0A9P8J694_AURME</name>
<dbReference type="PROSITE" id="PS50404">
    <property type="entry name" value="GST_NTER"/>
    <property type="match status" value="1"/>
</dbReference>
<feature type="domain" description="GST N-terminal" evidence="2">
    <location>
        <begin position="12"/>
        <end position="115"/>
    </location>
</feature>
<reference evidence="4" key="2">
    <citation type="submission" date="2021-08" db="EMBL/GenBank/DDBJ databases">
        <authorList>
            <person name="Gostincar C."/>
            <person name="Sun X."/>
            <person name="Song Z."/>
            <person name="Gunde-Cimerman N."/>
        </authorList>
    </citation>
    <scope>NUCLEOTIDE SEQUENCE</scope>
    <source>
        <strain evidence="4">EXF-9911</strain>
    </source>
</reference>
<dbReference type="InterPro" id="IPR050213">
    <property type="entry name" value="GST_superfamily"/>
</dbReference>
<dbReference type="Pfam" id="PF14497">
    <property type="entry name" value="GST_C_3"/>
    <property type="match status" value="1"/>
</dbReference>
<dbReference type="PANTHER" id="PTHR11571">
    <property type="entry name" value="GLUTATHIONE S-TRANSFERASE"/>
    <property type="match status" value="1"/>
</dbReference>
<feature type="region of interest" description="Disordered" evidence="1">
    <location>
        <begin position="409"/>
        <end position="438"/>
    </location>
</feature>
<proteinExistence type="predicted"/>
<protein>
    <submittedName>
        <fullName evidence="4">Glutathione S-transferase</fullName>
    </submittedName>
</protein>
<dbReference type="InterPro" id="IPR004045">
    <property type="entry name" value="Glutathione_S-Trfase_N"/>
</dbReference>
<evidence type="ECO:0000259" key="2">
    <source>
        <dbReference type="PROSITE" id="PS50404"/>
    </source>
</evidence>
<dbReference type="GO" id="GO:0006749">
    <property type="term" value="P:glutathione metabolic process"/>
    <property type="evidence" value="ECO:0007669"/>
    <property type="project" value="TreeGrafter"/>
</dbReference>
<evidence type="ECO:0000259" key="3">
    <source>
        <dbReference type="PROSITE" id="PS50405"/>
    </source>
</evidence>
<feature type="non-terminal residue" evidence="4">
    <location>
        <position position="566"/>
    </location>
</feature>
<dbReference type="GO" id="GO:0004364">
    <property type="term" value="F:glutathione transferase activity"/>
    <property type="evidence" value="ECO:0007669"/>
    <property type="project" value="TreeGrafter"/>
</dbReference>
<dbReference type="InterPro" id="IPR036282">
    <property type="entry name" value="Glutathione-S-Trfase_C_sf"/>
</dbReference>
<feature type="compositionally biased region" description="Low complexity" evidence="1">
    <location>
        <begin position="417"/>
        <end position="435"/>
    </location>
</feature>
<dbReference type="FunFam" id="1.20.1050.10:FF:000051">
    <property type="entry name" value="Glutathione S-transferase"/>
    <property type="match status" value="1"/>
</dbReference>
<sequence>MTEAKRQRTEPQYELLYHPVIPGRGEFIRLMFEAAGVSYADVANDNPPDDSGANGYGLVQAITSPESTGDEDGNPPAFAPPALRVHEAGKNGKALVIHQTPNIMLYLGGPLKLAGSDEPEKYYVNQLALTALDLNNEAHDTHHPVAVAKYYEEQKDEALKKATDFRENRLPKFFSYFERVLKHNKPSGQGKHLVGESLTYADLALWQVIDGLKFAFPNEMKHRSSESPLLFDHFYPSLKGEPWLKTYLDSKRRKPYSMGVFRHYPELDRQHDATAYTRNTIHQPDMSDIQQNTKATSKTKSKRRTWVRERRQNQIDRGLEEDTISVMPTQVFEGAQRRASVQGIDATLMTPPIEPDEWTTKSCPTSAIRHVHNLPSARATALESAELPPQFPESMDTVSQNVPIITIDTSSTPASHTADTTTRSTSTTADTTTGTLAPGMSEHQTFATLADNNFFIPPTASLNASSLILFKHDTPSLERFRLLHNQLFIELGRVVEEQLQPPQFPETNAEAYRQKEQLMLGLLTEVVPALNHLTERVGKEIKSSMEKHEAGLRLWAGERKQKEEGA</sequence>
<dbReference type="AlphaFoldDB" id="A0A9P8J694"/>
<reference evidence="4" key="1">
    <citation type="journal article" date="2021" name="J Fungi (Basel)">
        <title>Virulence traits and population genomics of the black yeast Aureobasidium melanogenum.</title>
        <authorList>
            <person name="Cernosa A."/>
            <person name="Sun X."/>
            <person name="Gostincar C."/>
            <person name="Fang C."/>
            <person name="Gunde-Cimerman N."/>
            <person name="Song Z."/>
        </authorList>
    </citation>
    <scope>NUCLEOTIDE SEQUENCE</scope>
    <source>
        <strain evidence="4">EXF-9911</strain>
    </source>
</reference>
<evidence type="ECO:0000313" key="4">
    <source>
        <dbReference type="EMBL" id="KAG9688145.1"/>
    </source>
</evidence>
<gene>
    <name evidence="4" type="ORF">KCU76_g9820</name>
</gene>
<dbReference type="OrthoDB" id="414243at2759"/>
<dbReference type="InterPro" id="IPR010987">
    <property type="entry name" value="Glutathione-S-Trfase_C-like"/>
</dbReference>
<dbReference type="Gene3D" id="1.20.1050.10">
    <property type="match status" value="1"/>
</dbReference>
<evidence type="ECO:0000256" key="1">
    <source>
        <dbReference type="SAM" id="MobiDB-lite"/>
    </source>
</evidence>
<dbReference type="CDD" id="cd03192">
    <property type="entry name" value="GST_C_Sigma_like"/>
    <property type="match status" value="1"/>
</dbReference>
<evidence type="ECO:0000313" key="5">
    <source>
        <dbReference type="Proteomes" id="UP000779574"/>
    </source>
</evidence>
<dbReference type="PROSITE" id="PS50405">
    <property type="entry name" value="GST_CTER"/>
    <property type="match status" value="1"/>
</dbReference>
<dbReference type="InterPro" id="IPR004046">
    <property type="entry name" value="GST_C"/>
</dbReference>
<dbReference type="InterPro" id="IPR036249">
    <property type="entry name" value="Thioredoxin-like_sf"/>
</dbReference>
<dbReference type="PANTHER" id="PTHR11571:SF263">
    <property type="entry name" value="GLUTATHIONE S-TRANSFERASE"/>
    <property type="match status" value="1"/>
</dbReference>
<accession>A0A9P8J694</accession>
<organism evidence="4 5">
    <name type="scientific">Aureobasidium melanogenum</name>
    <name type="common">Aureobasidium pullulans var. melanogenum</name>
    <dbReference type="NCBI Taxonomy" id="46634"/>
    <lineage>
        <taxon>Eukaryota</taxon>
        <taxon>Fungi</taxon>
        <taxon>Dikarya</taxon>
        <taxon>Ascomycota</taxon>
        <taxon>Pezizomycotina</taxon>
        <taxon>Dothideomycetes</taxon>
        <taxon>Dothideomycetidae</taxon>
        <taxon>Dothideales</taxon>
        <taxon>Saccotheciaceae</taxon>
        <taxon>Aureobasidium</taxon>
    </lineage>
</organism>
<comment type="caution">
    <text evidence="4">The sequence shown here is derived from an EMBL/GenBank/DDBJ whole genome shotgun (WGS) entry which is preliminary data.</text>
</comment>
<dbReference type="SUPFAM" id="SSF52833">
    <property type="entry name" value="Thioredoxin-like"/>
    <property type="match status" value="1"/>
</dbReference>
<dbReference type="Proteomes" id="UP000779574">
    <property type="component" value="Unassembled WGS sequence"/>
</dbReference>
<dbReference type="SUPFAM" id="SSF47616">
    <property type="entry name" value="GST C-terminal domain-like"/>
    <property type="match status" value="1"/>
</dbReference>